<gene>
    <name evidence="3" type="ORF">V1264_015527</name>
</gene>
<dbReference type="PANTHER" id="PTHR21468:SF1">
    <property type="entry name" value="COILED-COIL DOMAIN-CONTAINING PROTEIN 83"/>
    <property type="match status" value="1"/>
</dbReference>
<evidence type="ECO:0008006" key="5">
    <source>
        <dbReference type="Google" id="ProtNLM"/>
    </source>
</evidence>
<dbReference type="Proteomes" id="UP001374579">
    <property type="component" value="Unassembled WGS sequence"/>
</dbReference>
<reference evidence="3 4" key="1">
    <citation type="submission" date="2024-02" db="EMBL/GenBank/DDBJ databases">
        <title>Chromosome-scale genome assembly of the rough periwinkle Littorina saxatilis.</title>
        <authorList>
            <person name="De Jode A."/>
            <person name="Faria R."/>
            <person name="Formenti G."/>
            <person name="Sims Y."/>
            <person name="Smith T.P."/>
            <person name="Tracey A."/>
            <person name="Wood J.M.D."/>
            <person name="Zagrodzka Z.B."/>
            <person name="Johannesson K."/>
            <person name="Butlin R.K."/>
            <person name="Leder E.H."/>
        </authorList>
    </citation>
    <scope>NUCLEOTIDE SEQUENCE [LARGE SCALE GENOMIC DNA]</scope>
    <source>
        <strain evidence="3">Snail1</strain>
        <tissue evidence="3">Muscle</tissue>
    </source>
</reference>
<name>A0AAN9BLW7_9CAEN</name>
<proteinExistence type="predicted"/>
<evidence type="ECO:0000313" key="4">
    <source>
        <dbReference type="Proteomes" id="UP001374579"/>
    </source>
</evidence>
<feature type="coiled-coil region" evidence="1">
    <location>
        <begin position="30"/>
        <end position="71"/>
    </location>
</feature>
<feature type="compositionally biased region" description="Basic residues" evidence="2">
    <location>
        <begin position="1"/>
        <end position="13"/>
    </location>
</feature>
<evidence type="ECO:0000256" key="1">
    <source>
        <dbReference type="SAM" id="Coils"/>
    </source>
</evidence>
<dbReference type="EMBL" id="JBAMIC010000004">
    <property type="protein sequence ID" value="KAK7107638.1"/>
    <property type="molecule type" value="Genomic_DNA"/>
</dbReference>
<keyword evidence="4" id="KW-1185">Reference proteome</keyword>
<feature type="region of interest" description="Disordered" evidence="2">
    <location>
        <begin position="1"/>
        <end position="21"/>
    </location>
</feature>
<feature type="region of interest" description="Disordered" evidence="2">
    <location>
        <begin position="298"/>
        <end position="321"/>
    </location>
</feature>
<evidence type="ECO:0000313" key="3">
    <source>
        <dbReference type="EMBL" id="KAK7107638.1"/>
    </source>
</evidence>
<dbReference type="PANTHER" id="PTHR21468">
    <property type="entry name" value="HSD9"/>
    <property type="match status" value="1"/>
</dbReference>
<sequence length="421" mass="49353">MGKKKKSGKKKGKSKEPQMTAKEAILAYQINIVEKKLEDMRYEIRGWEEKNKRHEERNEKLKEEQELLLQHLLKTSRETKRLFENEEIKTREHVIISMKDKWGRQRDREKELQELKSQIARKVVEIEEVQREVDTWDQFRDVGSHLHQTQIRILEQELRDMQLSFDEMSTHLHQNLLQTKADIEKYTEETLAQQKDKASDKAMAQLDKNDRQEVLDNDWLKKEVQIHRGETAKVGERVEDLERTNLEMMSKLFDCKVEDLKVSRNFYLTQCDEAENLDRTGILEMDLRCLSPLDPNKDSMASLPIKKDKRPRSSTQKAVEDKVFSLTDQATSEVSEAADAETDEDEYDAESDFMLEVEDFDDYLRLGPVELKLLSIAGAHKPIHQMSRPSSAEMALKDCKPDMWPVTQPMLKKVVTPRPII</sequence>
<evidence type="ECO:0000256" key="2">
    <source>
        <dbReference type="SAM" id="MobiDB-lite"/>
    </source>
</evidence>
<organism evidence="3 4">
    <name type="scientific">Littorina saxatilis</name>
    <dbReference type="NCBI Taxonomy" id="31220"/>
    <lineage>
        <taxon>Eukaryota</taxon>
        <taxon>Metazoa</taxon>
        <taxon>Spiralia</taxon>
        <taxon>Lophotrochozoa</taxon>
        <taxon>Mollusca</taxon>
        <taxon>Gastropoda</taxon>
        <taxon>Caenogastropoda</taxon>
        <taxon>Littorinimorpha</taxon>
        <taxon>Littorinoidea</taxon>
        <taxon>Littorinidae</taxon>
        <taxon>Littorina</taxon>
    </lineage>
</organism>
<accession>A0AAN9BLW7</accession>
<dbReference type="AlphaFoldDB" id="A0AAN9BLW7"/>
<comment type="caution">
    <text evidence="3">The sequence shown here is derived from an EMBL/GenBank/DDBJ whole genome shotgun (WGS) entry which is preliminary data.</text>
</comment>
<keyword evidence="1" id="KW-0175">Coiled coil</keyword>
<protein>
    <recommendedName>
        <fullName evidence="5">Coiled-coil domain-containing protein 83-like protein</fullName>
    </recommendedName>
</protein>
<dbReference type="InterPro" id="IPR026702">
    <property type="entry name" value="CCDC83"/>
</dbReference>